<dbReference type="PANTHER" id="PTHR30136">
    <property type="entry name" value="HELIX-TURN-HELIX TRANSCRIPTIONAL REGULATOR, ICLR FAMILY"/>
    <property type="match status" value="1"/>
</dbReference>
<name>A0AAE3GKU1_9PSEU</name>
<dbReference type="InterPro" id="IPR036390">
    <property type="entry name" value="WH_DNA-bd_sf"/>
</dbReference>
<proteinExistence type="predicted"/>
<evidence type="ECO:0000313" key="8">
    <source>
        <dbReference type="Proteomes" id="UP001206128"/>
    </source>
</evidence>
<dbReference type="Pfam" id="PF01614">
    <property type="entry name" value="IclR_C"/>
    <property type="match status" value="1"/>
</dbReference>
<dbReference type="EMBL" id="JAMTCK010000018">
    <property type="protein sequence ID" value="MCP2169335.1"/>
    <property type="molecule type" value="Genomic_DNA"/>
</dbReference>
<dbReference type="GO" id="GO:0003677">
    <property type="term" value="F:DNA binding"/>
    <property type="evidence" value="ECO:0007669"/>
    <property type="project" value="UniProtKB-KW"/>
</dbReference>
<dbReference type="SUPFAM" id="SSF46785">
    <property type="entry name" value="Winged helix' DNA-binding domain"/>
    <property type="match status" value="1"/>
</dbReference>
<evidence type="ECO:0000256" key="4">
    <source>
        <dbReference type="SAM" id="MobiDB-lite"/>
    </source>
</evidence>
<dbReference type="InterPro" id="IPR005471">
    <property type="entry name" value="Tscrpt_reg_IclR_N"/>
</dbReference>
<gene>
    <name evidence="7" type="ORF">LX83_006220</name>
</gene>
<keyword evidence="8" id="KW-1185">Reference proteome</keyword>
<organism evidence="7 8">
    <name type="scientific">Goodfellowiella coeruleoviolacea</name>
    <dbReference type="NCBI Taxonomy" id="334858"/>
    <lineage>
        <taxon>Bacteria</taxon>
        <taxon>Bacillati</taxon>
        <taxon>Actinomycetota</taxon>
        <taxon>Actinomycetes</taxon>
        <taxon>Pseudonocardiales</taxon>
        <taxon>Pseudonocardiaceae</taxon>
        <taxon>Goodfellowiella</taxon>
    </lineage>
</organism>
<feature type="region of interest" description="Disordered" evidence="4">
    <location>
        <begin position="259"/>
        <end position="284"/>
    </location>
</feature>
<accession>A0AAE3GKU1</accession>
<evidence type="ECO:0000259" key="6">
    <source>
        <dbReference type="PROSITE" id="PS51078"/>
    </source>
</evidence>
<dbReference type="PROSITE" id="PS51078">
    <property type="entry name" value="ICLR_ED"/>
    <property type="match status" value="1"/>
</dbReference>
<feature type="domain" description="IclR-ED" evidence="6">
    <location>
        <begin position="72"/>
        <end position="255"/>
    </location>
</feature>
<dbReference type="GO" id="GO:0045892">
    <property type="term" value="P:negative regulation of DNA-templated transcription"/>
    <property type="evidence" value="ECO:0007669"/>
    <property type="project" value="TreeGrafter"/>
</dbReference>
<evidence type="ECO:0000256" key="2">
    <source>
        <dbReference type="ARBA" id="ARBA00023125"/>
    </source>
</evidence>
<comment type="caution">
    <text evidence="7">The sequence shown here is derived from an EMBL/GenBank/DDBJ whole genome shotgun (WGS) entry which is preliminary data.</text>
</comment>
<feature type="domain" description="HTH iclR-type" evidence="5">
    <location>
        <begin position="13"/>
        <end position="71"/>
    </location>
</feature>
<dbReference type="PROSITE" id="PS51077">
    <property type="entry name" value="HTH_ICLR"/>
    <property type="match status" value="1"/>
</dbReference>
<dbReference type="Pfam" id="PF09339">
    <property type="entry name" value="HTH_IclR"/>
    <property type="match status" value="1"/>
</dbReference>
<dbReference type="GO" id="GO:0003700">
    <property type="term" value="F:DNA-binding transcription factor activity"/>
    <property type="evidence" value="ECO:0007669"/>
    <property type="project" value="TreeGrafter"/>
</dbReference>
<dbReference type="InterPro" id="IPR050707">
    <property type="entry name" value="HTH_MetabolicPath_Reg"/>
</dbReference>
<protein>
    <submittedName>
        <fullName evidence="7">Transcriptional regulator, IclR family</fullName>
    </submittedName>
</protein>
<dbReference type="AlphaFoldDB" id="A0AAE3GKU1"/>
<dbReference type="Gene3D" id="1.10.10.10">
    <property type="entry name" value="Winged helix-like DNA-binding domain superfamily/Winged helix DNA-binding domain"/>
    <property type="match status" value="1"/>
</dbReference>
<dbReference type="SMART" id="SM00346">
    <property type="entry name" value="HTH_ICLR"/>
    <property type="match status" value="1"/>
</dbReference>
<dbReference type="Proteomes" id="UP001206128">
    <property type="component" value="Unassembled WGS sequence"/>
</dbReference>
<dbReference type="SUPFAM" id="SSF55781">
    <property type="entry name" value="GAF domain-like"/>
    <property type="match status" value="1"/>
</dbReference>
<keyword evidence="2" id="KW-0238">DNA-binding</keyword>
<dbReference type="InterPro" id="IPR014757">
    <property type="entry name" value="Tscrpt_reg_IclR_C"/>
</dbReference>
<dbReference type="RefSeq" id="WP_253778050.1">
    <property type="nucleotide sequence ID" value="NZ_JAMTCK010000018.1"/>
</dbReference>
<dbReference type="InterPro" id="IPR029016">
    <property type="entry name" value="GAF-like_dom_sf"/>
</dbReference>
<evidence type="ECO:0000256" key="3">
    <source>
        <dbReference type="ARBA" id="ARBA00023163"/>
    </source>
</evidence>
<evidence type="ECO:0000259" key="5">
    <source>
        <dbReference type="PROSITE" id="PS51077"/>
    </source>
</evidence>
<keyword evidence="1" id="KW-0805">Transcription regulation</keyword>
<evidence type="ECO:0000313" key="7">
    <source>
        <dbReference type="EMBL" id="MCP2169335.1"/>
    </source>
</evidence>
<dbReference type="PANTHER" id="PTHR30136:SF24">
    <property type="entry name" value="HTH-TYPE TRANSCRIPTIONAL REPRESSOR ALLR"/>
    <property type="match status" value="1"/>
</dbReference>
<dbReference type="Gene3D" id="3.30.450.40">
    <property type="match status" value="1"/>
</dbReference>
<sequence>MVSQHEETTQHRETAADKTLDVLEALANHSRIADIASITGLPRPTVHRILQTLVHHGFASSNGRGDYTGGPRILSLAGRFLQRLNLSGQVYPLLRQLQERSGWTVFLSLLSADEAVVIAKAEGTGSYQLSRRVGVSIPLHCSSTGKAILSAMPDEEVRALLARTGMPSWAPNTITVPEVLIAELAETRRRGYAEDREELEPGVRAVAAPVFDHTGQVVGAVSAATLVFRPDMGSIQSRGEMVTATARQISESMGAPVEQIPSAAPGQTAAPRSELAWAEVHPQA</sequence>
<dbReference type="InterPro" id="IPR036388">
    <property type="entry name" value="WH-like_DNA-bd_sf"/>
</dbReference>
<reference evidence="7" key="1">
    <citation type="submission" date="2022-06" db="EMBL/GenBank/DDBJ databases">
        <title>Genomic Encyclopedia of Archaeal and Bacterial Type Strains, Phase II (KMG-II): from individual species to whole genera.</title>
        <authorList>
            <person name="Goeker M."/>
        </authorList>
    </citation>
    <scope>NUCLEOTIDE SEQUENCE</scope>
    <source>
        <strain evidence="7">DSM 43935</strain>
    </source>
</reference>
<keyword evidence="3" id="KW-0804">Transcription</keyword>
<evidence type="ECO:0000256" key="1">
    <source>
        <dbReference type="ARBA" id="ARBA00023015"/>
    </source>
</evidence>